<accession>A0A8H7QCI6</accession>
<gene>
    <name evidence="2" type="ORF">INT46_001313</name>
</gene>
<feature type="compositionally biased region" description="Polar residues" evidence="1">
    <location>
        <begin position="275"/>
        <end position="285"/>
    </location>
</feature>
<feature type="region of interest" description="Disordered" evidence="1">
    <location>
        <begin position="263"/>
        <end position="285"/>
    </location>
</feature>
<evidence type="ECO:0000313" key="2">
    <source>
        <dbReference type="EMBL" id="KAG2190379.1"/>
    </source>
</evidence>
<evidence type="ECO:0000256" key="1">
    <source>
        <dbReference type="SAM" id="MobiDB-lite"/>
    </source>
</evidence>
<proteinExistence type="predicted"/>
<dbReference type="EMBL" id="JAEPRC010000980">
    <property type="protein sequence ID" value="KAG2190379.1"/>
    <property type="molecule type" value="Genomic_DNA"/>
</dbReference>
<keyword evidence="3" id="KW-1185">Reference proteome</keyword>
<dbReference type="AlphaFoldDB" id="A0A8H7QCI6"/>
<evidence type="ECO:0000313" key="3">
    <source>
        <dbReference type="Proteomes" id="UP000650833"/>
    </source>
</evidence>
<protein>
    <submittedName>
        <fullName evidence="2">Uncharacterized protein</fullName>
    </submittedName>
</protein>
<dbReference type="OrthoDB" id="10583733at2759"/>
<comment type="caution">
    <text evidence="2">The sequence shown here is derived from an EMBL/GenBank/DDBJ whole genome shotgun (WGS) entry which is preliminary data.</text>
</comment>
<feature type="compositionally biased region" description="Basic and acidic residues" evidence="1">
    <location>
        <begin position="265"/>
        <end position="274"/>
    </location>
</feature>
<name>A0A8H7QCI6_9FUNG</name>
<dbReference type="Proteomes" id="UP000650833">
    <property type="component" value="Unassembled WGS sequence"/>
</dbReference>
<sequence>MSSFNATARPPSNTSCDLEITYAMDTFFPTYTQSQQPQQQHQDLCNNEKINMTQSEFDCFPQAVASIPLENLSLNQHMSNDWALELGGEYASDINFLFTCNEPGVTVSESSSSSSAAITTAAVEHFQTQQQSIKAAEQFRRFSLEETDTLGNLMPFYQNPIYNNNNNKERASMPNVFERFSSTNITMLQQGQLSLQQSTLLQKRPDYQPQDMISSISSPLKKHTKKRSLVDQILNEEHMPSVVSSLSEPIPISQQWMIRKRTKSIRHDKTEDHSNATSPTTPTSVTGIINVSEYVAPSLTPMDNDLIQQQQQQSDLTRLLNKTVFSPSALN</sequence>
<organism evidence="2 3">
    <name type="scientific">Mucor plumbeus</name>
    <dbReference type="NCBI Taxonomy" id="97098"/>
    <lineage>
        <taxon>Eukaryota</taxon>
        <taxon>Fungi</taxon>
        <taxon>Fungi incertae sedis</taxon>
        <taxon>Mucoromycota</taxon>
        <taxon>Mucoromycotina</taxon>
        <taxon>Mucoromycetes</taxon>
        <taxon>Mucorales</taxon>
        <taxon>Mucorineae</taxon>
        <taxon>Mucoraceae</taxon>
        <taxon>Mucor</taxon>
    </lineage>
</organism>
<reference evidence="2" key="1">
    <citation type="submission" date="2020-12" db="EMBL/GenBank/DDBJ databases">
        <title>Metabolic potential, ecology and presence of endohyphal bacteria is reflected in genomic diversity of Mucoromycotina.</title>
        <authorList>
            <person name="Muszewska A."/>
            <person name="Okrasinska A."/>
            <person name="Steczkiewicz K."/>
            <person name="Drgas O."/>
            <person name="Orlowska M."/>
            <person name="Perlinska-Lenart U."/>
            <person name="Aleksandrzak-Piekarczyk T."/>
            <person name="Szatraj K."/>
            <person name="Zielenkiewicz U."/>
            <person name="Pilsyk S."/>
            <person name="Malc E."/>
            <person name="Mieczkowski P."/>
            <person name="Kruszewska J.S."/>
            <person name="Biernat P."/>
            <person name="Pawlowska J."/>
        </authorList>
    </citation>
    <scope>NUCLEOTIDE SEQUENCE</scope>
    <source>
        <strain evidence="2">CBS 226.32</strain>
    </source>
</reference>